<evidence type="ECO:0000313" key="1">
    <source>
        <dbReference type="EMBL" id="RGK60641.1"/>
    </source>
</evidence>
<comment type="caution">
    <text evidence="1">The sequence shown here is derived from an EMBL/GenBank/DDBJ whole genome shotgun (WGS) entry which is preliminary data.</text>
</comment>
<protein>
    <submittedName>
        <fullName evidence="1">Uncharacterized protein</fullName>
    </submittedName>
</protein>
<dbReference type="EMBL" id="QSQU01000021">
    <property type="protein sequence ID" value="RGK60641.1"/>
    <property type="molecule type" value="Genomic_DNA"/>
</dbReference>
<dbReference type="Proteomes" id="UP000261210">
    <property type="component" value="Unassembled WGS sequence"/>
</dbReference>
<reference evidence="1 2" key="1">
    <citation type="submission" date="2018-08" db="EMBL/GenBank/DDBJ databases">
        <title>A genome reference for cultivated species of the human gut microbiota.</title>
        <authorList>
            <person name="Zou Y."/>
            <person name="Xue W."/>
            <person name="Luo G."/>
        </authorList>
    </citation>
    <scope>NUCLEOTIDE SEQUENCE [LARGE SCALE GENOMIC DNA]</scope>
    <source>
        <strain evidence="1 2">TF10-34</strain>
    </source>
</reference>
<sequence>MKLNLNKPLIDFRGKEAIKIVNGKEQKQFLRDMVSEALYAAGMNPQSGMDMAKKLRAYNMLQQIINNRGILEITTEDATLLKEICADVFTAGAFGQINELIEGGGKE</sequence>
<evidence type="ECO:0000313" key="2">
    <source>
        <dbReference type="Proteomes" id="UP000261210"/>
    </source>
</evidence>
<dbReference type="RefSeq" id="WP_008998680.1">
    <property type="nucleotide sequence ID" value="NZ_CP183042.1"/>
</dbReference>
<accession>A0A3E4NBV2</accession>
<gene>
    <name evidence="1" type="ORF">DXD03_14775</name>
</gene>
<proteinExistence type="predicted"/>
<name>A0A3E4NBV2_9BACE</name>
<dbReference type="AlphaFoldDB" id="A0A3E4NBV2"/>
<organism evidence="1 2">
    <name type="scientific">Bacteroides xylanisolvens</name>
    <dbReference type="NCBI Taxonomy" id="371601"/>
    <lineage>
        <taxon>Bacteria</taxon>
        <taxon>Pseudomonadati</taxon>
        <taxon>Bacteroidota</taxon>
        <taxon>Bacteroidia</taxon>
        <taxon>Bacteroidales</taxon>
        <taxon>Bacteroidaceae</taxon>
        <taxon>Bacteroides</taxon>
    </lineage>
</organism>